<sequence>MSSQFSPPPELQYGIAHVPPRLPKNFRGRSGVWACEACGKTKLLAGGTLKWTCERCQTVLYTVPEYECPLERARRFIKVKKSNNTEHPQQNNGQQEKNSNDETRQAKP</sequence>
<feature type="compositionally biased region" description="Polar residues" evidence="1">
    <location>
        <begin position="85"/>
        <end position="97"/>
    </location>
</feature>
<protein>
    <submittedName>
        <fullName evidence="2">Uncharacterized protein</fullName>
    </submittedName>
</protein>
<gene>
    <name evidence="2" type="ORF">SEMRO_670_G184690.1</name>
</gene>
<proteinExistence type="predicted"/>
<name>A0A9N8E4V0_9STRA</name>
<evidence type="ECO:0000313" key="2">
    <source>
        <dbReference type="EMBL" id="CAB9514716.1"/>
    </source>
</evidence>
<accession>A0A9N8E4V0</accession>
<evidence type="ECO:0000313" key="3">
    <source>
        <dbReference type="Proteomes" id="UP001153069"/>
    </source>
</evidence>
<dbReference type="EMBL" id="CAICTM010000669">
    <property type="protein sequence ID" value="CAB9514716.1"/>
    <property type="molecule type" value="Genomic_DNA"/>
</dbReference>
<dbReference type="Proteomes" id="UP001153069">
    <property type="component" value="Unassembled WGS sequence"/>
</dbReference>
<evidence type="ECO:0000256" key="1">
    <source>
        <dbReference type="SAM" id="MobiDB-lite"/>
    </source>
</evidence>
<dbReference type="AlphaFoldDB" id="A0A9N8E4V0"/>
<comment type="caution">
    <text evidence="2">The sequence shown here is derived from an EMBL/GenBank/DDBJ whole genome shotgun (WGS) entry which is preliminary data.</text>
</comment>
<reference evidence="2" key="1">
    <citation type="submission" date="2020-06" db="EMBL/GenBank/DDBJ databases">
        <authorList>
            <consortium name="Plant Systems Biology data submission"/>
        </authorList>
    </citation>
    <scope>NUCLEOTIDE SEQUENCE</scope>
    <source>
        <strain evidence="2">D6</strain>
    </source>
</reference>
<feature type="region of interest" description="Disordered" evidence="1">
    <location>
        <begin position="79"/>
        <end position="108"/>
    </location>
</feature>
<feature type="compositionally biased region" description="Basic and acidic residues" evidence="1">
    <location>
        <begin position="98"/>
        <end position="108"/>
    </location>
</feature>
<keyword evidence="3" id="KW-1185">Reference proteome</keyword>
<organism evidence="2 3">
    <name type="scientific">Seminavis robusta</name>
    <dbReference type="NCBI Taxonomy" id="568900"/>
    <lineage>
        <taxon>Eukaryota</taxon>
        <taxon>Sar</taxon>
        <taxon>Stramenopiles</taxon>
        <taxon>Ochrophyta</taxon>
        <taxon>Bacillariophyta</taxon>
        <taxon>Bacillariophyceae</taxon>
        <taxon>Bacillariophycidae</taxon>
        <taxon>Naviculales</taxon>
        <taxon>Naviculaceae</taxon>
        <taxon>Seminavis</taxon>
    </lineage>
</organism>